<keyword evidence="2" id="KW-0472">Membrane</keyword>
<feature type="region of interest" description="Disordered" evidence="1">
    <location>
        <begin position="1"/>
        <end position="21"/>
    </location>
</feature>
<feature type="transmembrane region" description="Helical" evidence="2">
    <location>
        <begin position="239"/>
        <end position="259"/>
    </location>
</feature>
<protein>
    <submittedName>
        <fullName evidence="3">Uncharacterized protein</fullName>
    </submittedName>
</protein>
<sequence>MGKDVPVPGTEPPGDGVTPNDDMSIVHGDVGFHLQRRMRLIPDGNMGTVRRALIFAGVSWLPLVVWAIVTGRPLHGGGDDTLAAHFGIHVRCLVAIPLMVIAEGVAQNLIPPLLKYFVDCGIITEQTLPEFRRQLARFAAIRDRVLPWVVIFGATLAWSTLGALIGRSEDMTWMNHGDTLADISFGGWWFVLVVRPLFTVMLLAWLWRACLLFMLLYRIGKLPLALVPSHPDRVGGLSFVERMAFMFSPVAFAISAVVASSFAHEVAYHGASAVQMKGLLIASAVLISVVFLIPLLPLALPLGKLKRRAAFEYGSLVAHHDRLVHERWIQHRDIGEPAILDAPELGPVADIHAIYDAVVHMRSIPISKLSVAAIAIPAALPMLYVAAMQLPLSAILGKVAKALI</sequence>
<keyword evidence="2" id="KW-1133">Transmembrane helix</keyword>
<feature type="transmembrane region" description="Helical" evidence="2">
    <location>
        <begin position="369"/>
        <end position="387"/>
    </location>
</feature>
<keyword evidence="4" id="KW-1185">Reference proteome</keyword>
<feature type="transmembrane region" description="Helical" evidence="2">
    <location>
        <begin position="145"/>
        <end position="166"/>
    </location>
</feature>
<keyword evidence="2" id="KW-0812">Transmembrane</keyword>
<gene>
    <name evidence="3" type="ORF">PPN31114_00827</name>
</gene>
<reference evidence="3 4" key="1">
    <citation type="submission" date="2019-08" db="EMBL/GenBank/DDBJ databases">
        <authorList>
            <person name="Peeters C."/>
        </authorList>
    </citation>
    <scope>NUCLEOTIDE SEQUENCE [LARGE SCALE GENOMIC DNA]</scope>
    <source>
        <strain evidence="3 4">LMG 31114</strain>
    </source>
</reference>
<feature type="transmembrane region" description="Helical" evidence="2">
    <location>
        <begin position="88"/>
        <end position="106"/>
    </location>
</feature>
<evidence type="ECO:0000313" key="4">
    <source>
        <dbReference type="Proteomes" id="UP000366945"/>
    </source>
</evidence>
<evidence type="ECO:0000256" key="1">
    <source>
        <dbReference type="SAM" id="MobiDB-lite"/>
    </source>
</evidence>
<feature type="transmembrane region" description="Helical" evidence="2">
    <location>
        <begin position="48"/>
        <end position="68"/>
    </location>
</feature>
<dbReference type="Proteomes" id="UP000366945">
    <property type="component" value="Unassembled WGS sequence"/>
</dbReference>
<organism evidence="3 4">
    <name type="scientific">Pandoraea pneumonica</name>
    <dbReference type="NCBI Taxonomy" id="2508299"/>
    <lineage>
        <taxon>Bacteria</taxon>
        <taxon>Pseudomonadati</taxon>
        <taxon>Pseudomonadota</taxon>
        <taxon>Betaproteobacteria</taxon>
        <taxon>Burkholderiales</taxon>
        <taxon>Burkholderiaceae</taxon>
        <taxon>Pandoraea</taxon>
    </lineage>
</organism>
<evidence type="ECO:0000256" key="2">
    <source>
        <dbReference type="SAM" id="Phobius"/>
    </source>
</evidence>
<proteinExistence type="predicted"/>
<evidence type="ECO:0000313" key="3">
    <source>
        <dbReference type="EMBL" id="VVD75189.1"/>
    </source>
</evidence>
<feature type="transmembrane region" description="Helical" evidence="2">
    <location>
        <begin position="279"/>
        <end position="300"/>
    </location>
</feature>
<dbReference type="EMBL" id="CABPSK010000001">
    <property type="protein sequence ID" value="VVD75189.1"/>
    <property type="molecule type" value="Genomic_DNA"/>
</dbReference>
<accession>A0A5E4SMT7</accession>
<dbReference type="RefSeq" id="WP_150678193.1">
    <property type="nucleotide sequence ID" value="NZ_CABPSK010000001.1"/>
</dbReference>
<feature type="transmembrane region" description="Helical" evidence="2">
    <location>
        <begin position="186"/>
        <end position="219"/>
    </location>
</feature>
<dbReference type="AlphaFoldDB" id="A0A5E4SMT7"/>
<name>A0A5E4SMT7_9BURK</name>
<dbReference type="OrthoDB" id="5493434at2"/>
<dbReference type="GeneID" id="300402886"/>